<dbReference type="PANTHER" id="PTHR43133:SF8">
    <property type="entry name" value="RNA POLYMERASE SIGMA FACTOR HI_1459-RELATED"/>
    <property type="match status" value="1"/>
</dbReference>
<dbReference type="PANTHER" id="PTHR43133">
    <property type="entry name" value="RNA POLYMERASE ECF-TYPE SIGMA FACTO"/>
    <property type="match status" value="1"/>
</dbReference>
<keyword evidence="3" id="KW-0731">Sigma factor</keyword>
<evidence type="ECO:0000256" key="3">
    <source>
        <dbReference type="ARBA" id="ARBA00023082"/>
    </source>
</evidence>
<keyword evidence="2" id="KW-0805">Transcription regulation</keyword>
<dbReference type="EMBL" id="CADCTW010000018">
    <property type="protein sequence ID" value="CAA9298905.1"/>
    <property type="molecule type" value="Genomic_DNA"/>
</dbReference>
<evidence type="ECO:0000259" key="8">
    <source>
        <dbReference type="Pfam" id="PF08281"/>
    </source>
</evidence>
<dbReference type="Pfam" id="PF04542">
    <property type="entry name" value="Sigma70_r2"/>
    <property type="match status" value="1"/>
</dbReference>
<dbReference type="Pfam" id="PF08281">
    <property type="entry name" value="Sigma70_r4_2"/>
    <property type="match status" value="1"/>
</dbReference>
<reference evidence="9" key="1">
    <citation type="submission" date="2020-02" db="EMBL/GenBank/DDBJ databases">
        <authorList>
            <person name="Meier V. D."/>
        </authorList>
    </citation>
    <scope>NUCLEOTIDE SEQUENCE</scope>
    <source>
        <strain evidence="9">AVDCRST_MAG68</strain>
    </source>
</reference>
<dbReference type="InterPro" id="IPR013325">
    <property type="entry name" value="RNA_pol_sigma_r2"/>
</dbReference>
<dbReference type="SUPFAM" id="SSF88659">
    <property type="entry name" value="Sigma3 and sigma4 domains of RNA polymerase sigma factors"/>
    <property type="match status" value="1"/>
</dbReference>
<dbReference type="InterPro" id="IPR036388">
    <property type="entry name" value="WH-like_DNA-bd_sf"/>
</dbReference>
<gene>
    <name evidence="9" type="ORF">AVDCRST_MAG68-248</name>
</gene>
<dbReference type="InterPro" id="IPR013324">
    <property type="entry name" value="RNA_pol_sigma_r3/r4-like"/>
</dbReference>
<dbReference type="InterPro" id="IPR013249">
    <property type="entry name" value="RNA_pol_sigma70_r4_t2"/>
</dbReference>
<evidence type="ECO:0008006" key="10">
    <source>
        <dbReference type="Google" id="ProtNLM"/>
    </source>
</evidence>
<evidence type="ECO:0000256" key="2">
    <source>
        <dbReference type="ARBA" id="ARBA00023015"/>
    </source>
</evidence>
<dbReference type="InterPro" id="IPR039425">
    <property type="entry name" value="RNA_pol_sigma-70-like"/>
</dbReference>
<comment type="similarity">
    <text evidence="1">Belongs to the sigma-70 factor family. ECF subfamily.</text>
</comment>
<dbReference type="NCBIfam" id="TIGR02937">
    <property type="entry name" value="sigma70-ECF"/>
    <property type="match status" value="1"/>
</dbReference>
<feature type="region of interest" description="Disordered" evidence="6">
    <location>
        <begin position="75"/>
        <end position="99"/>
    </location>
</feature>
<evidence type="ECO:0000256" key="5">
    <source>
        <dbReference type="ARBA" id="ARBA00023163"/>
    </source>
</evidence>
<keyword evidence="5" id="KW-0804">Transcription</keyword>
<dbReference type="GO" id="GO:0016987">
    <property type="term" value="F:sigma factor activity"/>
    <property type="evidence" value="ECO:0007669"/>
    <property type="project" value="UniProtKB-KW"/>
</dbReference>
<dbReference type="AlphaFoldDB" id="A0A6J4K884"/>
<accession>A0A6J4K884</accession>
<evidence type="ECO:0000259" key="7">
    <source>
        <dbReference type="Pfam" id="PF04542"/>
    </source>
</evidence>
<dbReference type="InterPro" id="IPR014284">
    <property type="entry name" value="RNA_pol_sigma-70_dom"/>
</dbReference>
<protein>
    <recommendedName>
        <fullName evidence="10">RNA polymerase ECF-type sigma factor</fullName>
    </recommendedName>
</protein>
<name>A0A6J4K884_9BACT</name>
<dbReference type="CDD" id="cd06171">
    <property type="entry name" value="Sigma70_r4"/>
    <property type="match status" value="1"/>
</dbReference>
<dbReference type="Gene3D" id="1.10.10.10">
    <property type="entry name" value="Winged helix-like DNA-binding domain superfamily/Winged helix DNA-binding domain"/>
    <property type="match status" value="1"/>
</dbReference>
<evidence type="ECO:0000256" key="6">
    <source>
        <dbReference type="SAM" id="MobiDB-lite"/>
    </source>
</evidence>
<evidence type="ECO:0000256" key="1">
    <source>
        <dbReference type="ARBA" id="ARBA00010641"/>
    </source>
</evidence>
<dbReference type="GO" id="GO:0003677">
    <property type="term" value="F:DNA binding"/>
    <property type="evidence" value="ECO:0007669"/>
    <property type="project" value="UniProtKB-KW"/>
</dbReference>
<keyword evidence="4" id="KW-0238">DNA-binding</keyword>
<evidence type="ECO:0000313" key="9">
    <source>
        <dbReference type="EMBL" id="CAA9298905.1"/>
    </source>
</evidence>
<proteinExistence type="inferred from homology"/>
<sequence>MDAARLFAEHHPSLFRYLHRLTGDTDAAEDAAQEAFVRLVERPPAPGETRAWLFRVGINAARLAARTRDRRRRILEATPGRAPLADPPEAPDETAERGAERVRVRRALAGLPEKDRTILLMRMEGFSHREIAEVVGTTVPSVGTMIVRALRKLAAQLRLDEEEE</sequence>
<dbReference type="Gene3D" id="1.10.1740.10">
    <property type="match status" value="1"/>
</dbReference>
<feature type="domain" description="RNA polymerase sigma-70 region 2" evidence="7">
    <location>
        <begin position="6"/>
        <end position="71"/>
    </location>
</feature>
<evidence type="ECO:0000256" key="4">
    <source>
        <dbReference type="ARBA" id="ARBA00023125"/>
    </source>
</evidence>
<dbReference type="SUPFAM" id="SSF88946">
    <property type="entry name" value="Sigma2 domain of RNA polymerase sigma factors"/>
    <property type="match status" value="1"/>
</dbReference>
<organism evidence="9">
    <name type="scientific">uncultured Gemmatimonadota bacterium</name>
    <dbReference type="NCBI Taxonomy" id="203437"/>
    <lineage>
        <taxon>Bacteria</taxon>
        <taxon>Pseudomonadati</taxon>
        <taxon>Gemmatimonadota</taxon>
        <taxon>environmental samples</taxon>
    </lineage>
</organism>
<feature type="domain" description="RNA polymerase sigma factor 70 region 4 type 2" evidence="8">
    <location>
        <begin position="102"/>
        <end position="153"/>
    </location>
</feature>
<dbReference type="InterPro" id="IPR007627">
    <property type="entry name" value="RNA_pol_sigma70_r2"/>
</dbReference>
<dbReference type="GO" id="GO:0006352">
    <property type="term" value="P:DNA-templated transcription initiation"/>
    <property type="evidence" value="ECO:0007669"/>
    <property type="project" value="InterPro"/>
</dbReference>